<dbReference type="RefSeq" id="WP_077993512.1">
    <property type="nucleotide sequence ID" value="NZ_CP015625.1"/>
</dbReference>
<name>A0A1U9MK20_9HYPH</name>
<protein>
    <submittedName>
        <fullName evidence="4">AraC-type DNA-binding protein</fullName>
    </submittedName>
</protein>
<organism evidence="4 5">
    <name type="scientific">Bartonella choladocola</name>
    <dbReference type="NCBI Taxonomy" id="2750995"/>
    <lineage>
        <taxon>Bacteria</taxon>
        <taxon>Pseudomonadati</taxon>
        <taxon>Pseudomonadota</taxon>
        <taxon>Alphaproteobacteria</taxon>
        <taxon>Hyphomicrobiales</taxon>
        <taxon>Bartonellaceae</taxon>
        <taxon>Bartonella</taxon>
    </lineage>
</organism>
<dbReference type="Gene3D" id="1.10.10.60">
    <property type="entry name" value="Homeodomain-like"/>
    <property type="match status" value="1"/>
</dbReference>
<gene>
    <name evidence="4" type="ORF">BBC0122_019390</name>
</gene>
<dbReference type="SUPFAM" id="SSF46689">
    <property type="entry name" value="Homeodomain-like"/>
    <property type="match status" value="2"/>
</dbReference>
<evidence type="ECO:0000256" key="2">
    <source>
        <dbReference type="ARBA" id="ARBA00023163"/>
    </source>
</evidence>
<dbReference type="GO" id="GO:0003700">
    <property type="term" value="F:DNA-binding transcription factor activity"/>
    <property type="evidence" value="ECO:0007669"/>
    <property type="project" value="InterPro"/>
</dbReference>
<evidence type="ECO:0000259" key="3">
    <source>
        <dbReference type="PROSITE" id="PS01124"/>
    </source>
</evidence>
<evidence type="ECO:0000256" key="1">
    <source>
        <dbReference type="ARBA" id="ARBA00023015"/>
    </source>
</evidence>
<dbReference type="InterPro" id="IPR053142">
    <property type="entry name" value="PchR_regulatory_protein"/>
</dbReference>
<dbReference type="PANTHER" id="PTHR47893">
    <property type="entry name" value="REGULATORY PROTEIN PCHR"/>
    <property type="match status" value="1"/>
</dbReference>
<dbReference type="PANTHER" id="PTHR47893:SF1">
    <property type="entry name" value="REGULATORY PROTEIN PCHR"/>
    <property type="match status" value="1"/>
</dbReference>
<dbReference type="SMART" id="SM00342">
    <property type="entry name" value="HTH_ARAC"/>
    <property type="match status" value="1"/>
</dbReference>
<keyword evidence="4" id="KW-0238">DNA-binding</keyword>
<dbReference type="GO" id="GO:0043565">
    <property type="term" value="F:sequence-specific DNA binding"/>
    <property type="evidence" value="ECO:0007669"/>
    <property type="project" value="InterPro"/>
</dbReference>
<evidence type="ECO:0000313" key="4">
    <source>
        <dbReference type="EMBL" id="AQT48032.1"/>
    </source>
</evidence>
<proteinExistence type="predicted"/>
<sequence length="333" mass="37234">MDNSMNKVMDCNSNSSINIVINGENDWNGSQFNNNPIWKHQSLFQSIENDILIHSLDATPEHDIIMEASGPSTFSLSFFVHGNGTICVDGAYPVELSAGKAILFASDGFSHGIDIFRKNSRLLVLDIRYSKQILKKLGGISLSRFAASLMDNHSRPDEKIFLIPLTPSVELHPVISSILNCKLAKGQLRDIFIYSKAIEALSIALKIAENGDKGKKFKALSSNEKHKLDYALKLMEENCAENWSIARLARQVGLNTRRLKEAFRISIGRSVHSHLVDIRIETACQLLLNGYSVTETSFAVGYENLSHFSKVFKNKKHILPSRYVVRKSSSDLH</sequence>
<dbReference type="Pfam" id="PF12833">
    <property type="entry name" value="HTH_18"/>
    <property type="match status" value="1"/>
</dbReference>
<dbReference type="EMBL" id="CP015625">
    <property type="protein sequence ID" value="AQT48032.1"/>
    <property type="molecule type" value="Genomic_DNA"/>
</dbReference>
<dbReference type="AlphaFoldDB" id="A0A1U9MK20"/>
<dbReference type="InterPro" id="IPR009057">
    <property type="entry name" value="Homeodomain-like_sf"/>
</dbReference>
<keyword evidence="5" id="KW-1185">Reference proteome</keyword>
<reference evidence="4 5" key="1">
    <citation type="submission" date="2016-11" db="EMBL/GenBank/DDBJ databases">
        <title>Comparative genomics of Bartonella apis.</title>
        <authorList>
            <person name="Engel P."/>
        </authorList>
    </citation>
    <scope>NUCLEOTIDE SEQUENCE [LARGE SCALE GENOMIC DNA]</scope>
    <source>
        <strain evidence="4 5">BBC0122</strain>
    </source>
</reference>
<dbReference type="InterPro" id="IPR018060">
    <property type="entry name" value="HTH_AraC"/>
</dbReference>
<keyword evidence="2" id="KW-0804">Transcription</keyword>
<keyword evidence="1" id="KW-0805">Transcription regulation</keyword>
<dbReference type="Proteomes" id="UP000189632">
    <property type="component" value="Chromosome"/>
</dbReference>
<feature type="domain" description="HTH araC/xylS-type" evidence="3">
    <location>
        <begin position="229"/>
        <end position="326"/>
    </location>
</feature>
<evidence type="ECO:0000313" key="5">
    <source>
        <dbReference type="Proteomes" id="UP000189632"/>
    </source>
</evidence>
<dbReference type="KEGG" id="bapi:BBC0122_019390"/>
<dbReference type="PROSITE" id="PS01124">
    <property type="entry name" value="HTH_ARAC_FAMILY_2"/>
    <property type="match status" value="1"/>
</dbReference>
<accession>A0A1U9MK20</accession>
<dbReference type="OrthoDB" id="7363396at2"/>